<dbReference type="STRING" id="1160509.A0A3N4ISA4"/>
<dbReference type="PRINTS" id="PR01217">
    <property type="entry name" value="PRICHEXTENSN"/>
</dbReference>
<keyword evidence="4" id="KW-1185">Reference proteome</keyword>
<evidence type="ECO:0000256" key="2">
    <source>
        <dbReference type="SAM" id="MobiDB-lite"/>
    </source>
</evidence>
<feature type="compositionally biased region" description="Basic and acidic residues" evidence="2">
    <location>
        <begin position="678"/>
        <end position="710"/>
    </location>
</feature>
<evidence type="ECO:0000313" key="4">
    <source>
        <dbReference type="Proteomes" id="UP000275078"/>
    </source>
</evidence>
<dbReference type="Proteomes" id="UP000275078">
    <property type="component" value="Unassembled WGS sequence"/>
</dbReference>
<feature type="compositionally biased region" description="Polar residues" evidence="2">
    <location>
        <begin position="833"/>
        <end position="844"/>
    </location>
</feature>
<dbReference type="AlphaFoldDB" id="A0A3N4ISA4"/>
<feature type="compositionally biased region" description="Acidic residues" evidence="2">
    <location>
        <begin position="899"/>
        <end position="935"/>
    </location>
</feature>
<keyword evidence="1" id="KW-0175">Coiled coil</keyword>
<dbReference type="EMBL" id="ML119658">
    <property type="protein sequence ID" value="RPA84494.1"/>
    <property type="molecule type" value="Genomic_DNA"/>
</dbReference>
<gene>
    <name evidence="3" type="ORF">BJ508DRAFT_323410</name>
</gene>
<name>A0A3N4ISA4_ASCIM</name>
<evidence type="ECO:0000313" key="3">
    <source>
        <dbReference type="EMBL" id="RPA84494.1"/>
    </source>
</evidence>
<dbReference type="PANTHER" id="PTHR45725:SF1">
    <property type="entry name" value="DISHEVELLED ASSOCIATED ACTIVATOR OF MORPHOGENESIS, ISOFORM D"/>
    <property type="match status" value="1"/>
</dbReference>
<reference evidence="3 4" key="1">
    <citation type="journal article" date="2018" name="Nat. Ecol. Evol.">
        <title>Pezizomycetes genomes reveal the molecular basis of ectomycorrhizal truffle lifestyle.</title>
        <authorList>
            <person name="Murat C."/>
            <person name="Payen T."/>
            <person name="Noel B."/>
            <person name="Kuo A."/>
            <person name="Morin E."/>
            <person name="Chen J."/>
            <person name="Kohler A."/>
            <person name="Krizsan K."/>
            <person name="Balestrini R."/>
            <person name="Da Silva C."/>
            <person name="Montanini B."/>
            <person name="Hainaut M."/>
            <person name="Levati E."/>
            <person name="Barry K.W."/>
            <person name="Belfiori B."/>
            <person name="Cichocki N."/>
            <person name="Clum A."/>
            <person name="Dockter R.B."/>
            <person name="Fauchery L."/>
            <person name="Guy J."/>
            <person name="Iotti M."/>
            <person name="Le Tacon F."/>
            <person name="Lindquist E.A."/>
            <person name="Lipzen A."/>
            <person name="Malagnac F."/>
            <person name="Mello A."/>
            <person name="Molinier V."/>
            <person name="Miyauchi S."/>
            <person name="Poulain J."/>
            <person name="Riccioni C."/>
            <person name="Rubini A."/>
            <person name="Sitrit Y."/>
            <person name="Splivallo R."/>
            <person name="Traeger S."/>
            <person name="Wang M."/>
            <person name="Zifcakova L."/>
            <person name="Wipf D."/>
            <person name="Zambonelli A."/>
            <person name="Paolocci F."/>
            <person name="Nowrousian M."/>
            <person name="Ottonello S."/>
            <person name="Baldrian P."/>
            <person name="Spatafora J.W."/>
            <person name="Henrissat B."/>
            <person name="Nagy L.G."/>
            <person name="Aury J.M."/>
            <person name="Wincker P."/>
            <person name="Grigoriev I.V."/>
            <person name="Bonfante P."/>
            <person name="Martin F.M."/>
        </authorList>
    </citation>
    <scope>NUCLEOTIDE SEQUENCE [LARGE SCALE GENOMIC DNA]</scope>
    <source>
        <strain evidence="3 4">RN42</strain>
    </source>
</reference>
<evidence type="ECO:0000256" key="1">
    <source>
        <dbReference type="SAM" id="Coils"/>
    </source>
</evidence>
<dbReference type="PANTHER" id="PTHR45725">
    <property type="entry name" value="FORMIN HOMOLOGY 2 FAMILY MEMBER"/>
    <property type="match status" value="1"/>
</dbReference>
<proteinExistence type="predicted"/>
<feature type="region of interest" description="Disordered" evidence="2">
    <location>
        <begin position="678"/>
        <end position="713"/>
    </location>
</feature>
<feature type="region of interest" description="Disordered" evidence="2">
    <location>
        <begin position="862"/>
        <end position="935"/>
    </location>
</feature>
<feature type="compositionally biased region" description="Acidic residues" evidence="2">
    <location>
        <begin position="876"/>
        <end position="891"/>
    </location>
</feature>
<sequence>MPPKQQQQQQQQQKRRPGRPPKSATQSTKPAAPRRAPRASDGGSPHSIRVEVSSPKTGSAPPPPSKGNAKDQTPKDQTPGIPTIPDLASSHRRDQATFRILELQTQRAQMSKAERDAMEKKYEEIKAVNDRMQRLLNSYQEKFGALGAEKSKAEEEEELVRKARIKNLETRAPFHLVPQVRTDVPTKAPAPPPPPPPVSAPHPPPPPPPAPAAPATSCPPPPPPPPPPAPAAPATFCPPPPPPPPPRAPAAPATSCPPPPPPAPAIPATSCPPPPPPPPPPAQAPPTTSCPPPPPPPPPPAQETPKAPVLLPRAILRTPQVSTDTPQAAPRPQKSRLSKPHPIVGVLDTPTPATISPASAQVVQEAEESRQHSNGVPDYIPPALRDFPLSVLKLLFPSPPPVKRKAPAPAGACNKFLKLEGHGGFPGSACFSSGAVPSSTVGFPGDDLAEEMGLASSKLPGDQDCVFNQFQREFLLITVFGRPMANTANLKALFEDVWRLKAEALNRPDAGIWTSRLAEKLRKKVQNYRKVWETSLVSWFAGTPLDGLSAKYLYEAHRYAVHPRFWTESDTRPYVFTAPVGDLIYQTLRHSTRQCCSKHITYAEFRSMVDGPLICHALAVLTYHLYRRDGRDDKVGWWDTVGFYEELHKRWENLKEVKPARLGGRSLADEVIATVQAELDRSRDDPRKRAQQKKENAASNGKKGEAETMRERHRKERHDLLFKQYLEELSIAENKQSGAVKPTKVAIREFLEVLTERKQAKSSGLKSIESLREGFMEWVSTLHDNSDSEFLVLNAFTPKRSQQPPSAPATPRKKLFPAKIPSTPTLRRPPTHKTATPTQPSPLRNSRLLEEFPQSPEFPFWDEIAAAEQQLPGDVNAEEDDQQTFDEEYDSQSEAGVTDNDDVGDDDEAYDPEIEGDGDDEDEEFDLYGDPEEAA</sequence>
<feature type="region of interest" description="Disordered" evidence="2">
    <location>
        <begin position="1"/>
        <end position="96"/>
    </location>
</feature>
<feature type="compositionally biased region" description="Pro residues" evidence="2">
    <location>
        <begin position="188"/>
        <end position="302"/>
    </location>
</feature>
<feature type="compositionally biased region" description="Polar residues" evidence="2">
    <location>
        <begin position="351"/>
        <end position="362"/>
    </location>
</feature>
<feature type="region of interest" description="Disordered" evidence="2">
    <location>
        <begin position="166"/>
        <end position="379"/>
    </location>
</feature>
<protein>
    <submittedName>
        <fullName evidence="3">Uncharacterized protein</fullName>
    </submittedName>
</protein>
<feature type="coiled-coil region" evidence="1">
    <location>
        <begin position="101"/>
        <end position="156"/>
    </location>
</feature>
<feature type="region of interest" description="Disordered" evidence="2">
    <location>
        <begin position="797"/>
        <end position="845"/>
    </location>
</feature>
<organism evidence="3 4">
    <name type="scientific">Ascobolus immersus RN42</name>
    <dbReference type="NCBI Taxonomy" id="1160509"/>
    <lineage>
        <taxon>Eukaryota</taxon>
        <taxon>Fungi</taxon>
        <taxon>Dikarya</taxon>
        <taxon>Ascomycota</taxon>
        <taxon>Pezizomycotina</taxon>
        <taxon>Pezizomycetes</taxon>
        <taxon>Pezizales</taxon>
        <taxon>Ascobolaceae</taxon>
        <taxon>Ascobolus</taxon>
    </lineage>
</organism>
<accession>A0A3N4ISA4</accession>
<feature type="compositionally biased region" description="Low complexity" evidence="2">
    <location>
        <begin position="1"/>
        <end position="12"/>
    </location>
</feature>
<dbReference type="InterPro" id="IPR051425">
    <property type="entry name" value="Formin_Homology"/>
</dbReference>